<dbReference type="AlphaFoldDB" id="A0A4Q7KKJ8"/>
<evidence type="ECO:0000313" key="4">
    <source>
        <dbReference type="EMBL" id="RZS36400.1"/>
    </source>
</evidence>
<feature type="chain" id="PRO_5039115245" evidence="2">
    <location>
        <begin position="20"/>
        <end position="201"/>
    </location>
</feature>
<evidence type="ECO:0000259" key="3">
    <source>
        <dbReference type="Pfam" id="PF03713"/>
    </source>
</evidence>
<sequence>MMRTYGHVMLAAIAVLVLAGCGGGTDGSDHGSAHSPSATASAPTGPAGETVNAADVKFAGEMIPHHAQAVEMADLAATRATDRVKSLAAEIKKAQGPEIETMTGWLRSWNRPVPPVGGEHGGHGMPGMMTADDMVRLSAARGTAFDRLFLELMIRHHEGAVEMANTEKAQGVHPGARALADAVVRAQTTEIDTMRRLLGSG</sequence>
<dbReference type="InterPro" id="IPR012347">
    <property type="entry name" value="Ferritin-like"/>
</dbReference>
<feature type="domain" description="DUF305" evidence="3">
    <location>
        <begin position="55"/>
        <end position="198"/>
    </location>
</feature>
<dbReference type="PANTHER" id="PTHR36933">
    <property type="entry name" value="SLL0788 PROTEIN"/>
    <property type="match status" value="1"/>
</dbReference>
<dbReference type="PANTHER" id="PTHR36933:SF1">
    <property type="entry name" value="SLL0788 PROTEIN"/>
    <property type="match status" value="1"/>
</dbReference>
<keyword evidence="2" id="KW-0732">Signal</keyword>
<evidence type="ECO:0000313" key="5">
    <source>
        <dbReference type="Proteomes" id="UP000294257"/>
    </source>
</evidence>
<dbReference type="Pfam" id="PF03713">
    <property type="entry name" value="DUF305"/>
    <property type="match status" value="1"/>
</dbReference>
<feature type="signal peptide" evidence="2">
    <location>
        <begin position="1"/>
        <end position="19"/>
    </location>
</feature>
<evidence type="ECO:0000256" key="1">
    <source>
        <dbReference type="SAM" id="MobiDB-lite"/>
    </source>
</evidence>
<reference evidence="4 5" key="1">
    <citation type="submission" date="2019-02" db="EMBL/GenBank/DDBJ databases">
        <title>Genomic Encyclopedia of Type Strains, Phase IV (KMG-IV): sequencing the most valuable type-strain genomes for metagenomic binning, comparative biology and taxonomic classification.</title>
        <authorList>
            <person name="Goeker M."/>
        </authorList>
    </citation>
    <scope>NUCLEOTIDE SEQUENCE [LARGE SCALE GENOMIC DNA]</scope>
    <source>
        <strain evidence="4 5">DSM 101727</strain>
    </source>
</reference>
<proteinExistence type="predicted"/>
<comment type="caution">
    <text evidence="4">The sequence shown here is derived from an EMBL/GenBank/DDBJ whole genome shotgun (WGS) entry which is preliminary data.</text>
</comment>
<dbReference type="RefSeq" id="WP_130345904.1">
    <property type="nucleotide sequence ID" value="NZ_SGWQ01000007.1"/>
</dbReference>
<evidence type="ECO:0000256" key="2">
    <source>
        <dbReference type="SAM" id="SignalP"/>
    </source>
</evidence>
<organism evidence="4 5">
    <name type="scientific">Herbihabitans rhizosphaerae</name>
    <dbReference type="NCBI Taxonomy" id="1872711"/>
    <lineage>
        <taxon>Bacteria</taxon>
        <taxon>Bacillati</taxon>
        <taxon>Actinomycetota</taxon>
        <taxon>Actinomycetes</taxon>
        <taxon>Pseudonocardiales</taxon>
        <taxon>Pseudonocardiaceae</taxon>
        <taxon>Herbihabitans</taxon>
    </lineage>
</organism>
<feature type="region of interest" description="Disordered" evidence="1">
    <location>
        <begin position="26"/>
        <end position="49"/>
    </location>
</feature>
<dbReference type="PROSITE" id="PS51257">
    <property type="entry name" value="PROKAR_LIPOPROTEIN"/>
    <property type="match status" value="1"/>
</dbReference>
<dbReference type="InterPro" id="IPR005183">
    <property type="entry name" value="DUF305_CopM-like"/>
</dbReference>
<accession>A0A4Q7KKJ8</accession>
<gene>
    <name evidence="4" type="ORF">EV193_10781</name>
</gene>
<dbReference type="EMBL" id="SGWQ01000007">
    <property type="protein sequence ID" value="RZS36400.1"/>
    <property type="molecule type" value="Genomic_DNA"/>
</dbReference>
<dbReference type="Proteomes" id="UP000294257">
    <property type="component" value="Unassembled WGS sequence"/>
</dbReference>
<keyword evidence="5" id="KW-1185">Reference proteome</keyword>
<dbReference type="Gene3D" id="1.20.1260.10">
    <property type="match status" value="1"/>
</dbReference>
<name>A0A4Q7KKJ8_9PSEU</name>
<protein>
    <submittedName>
        <fullName evidence="4">Uncharacterized protein (DUF305 family)</fullName>
    </submittedName>
</protein>
<dbReference type="OrthoDB" id="26872at2"/>
<feature type="compositionally biased region" description="Low complexity" evidence="1">
    <location>
        <begin position="33"/>
        <end position="48"/>
    </location>
</feature>